<comment type="caution">
    <text evidence="2">The sequence shown here is derived from an EMBL/GenBank/DDBJ whole genome shotgun (WGS) entry which is preliminary data.</text>
</comment>
<feature type="compositionally biased region" description="Basic and acidic residues" evidence="1">
    <location>
        <begin position="78"/>
        <end position="94"/>
    </location>
</feature>
<feature type="compositionally biased region" description="Low complexity" evidence="1">
    <location>
        <begin position="30"/>
        <end position="61"/>
    </location>
</feature>
<keyword evidence="3" id="KW-1185">Reference proteome</keyword>
<name>A0ABS9WE13_9ACTN</name>
<proteinExistence type="predicted"/>
<reference evidence="2" key="1">
    <citation type="submission" date="2021-11" db="EMBL/GenBank/DDBJ databases">
        <title>A Novel Adlercreutzia Species, isolated from a Allomyrina dichotoma larva feces.</title>
        <authorList>
            <person name="Suh M.K."/>
        </authorList>
    </citation>
    <scope>NUCLEOTIDE SEQUENCE</scope>
    <source>
        <strain evidence="2">JBNU-10</strain>
    </source>
</reference>
<accession>A0ABS9WE13</accession>
<sequence>MMAIDPRTDPNATLVTTPLPSQLAREKAARAAAADGTDAERVANAPADGAATDGAAGAKAPDPFRRPANEDDDGYDPYSDRPADNPLFERDPWS</sequence>
<feature type="region of interest" description="Disordered" evidence="1">
    <location>
        <begin position="1"/>
        <end position="94"/>
    </location>
</feature>
<dbReference type="Proteomes" id="UP001430755">
    <property type="component" value="Unassembled WGS sequence"/>
</dbReference>
<protein>
    <submittedName>
        <fullName evidence="2">Uncharacterized protein</fullName>
    </submittedName>
</protein>
<evidence type="ECO:0000256" key="1">
    <source>
        <dbReference type="SAM" id="MobiDB-lite"/>
    </source>
</evidence>
<dbReference type="RefSeq" id="WP_242162408.1">
    <property type="nucleotide sequence ID" value="NZ_JAJMLW010000001.1"/>
</dbReference>
<organism evidence="2 3">
    <name type="scientific">Adlercreutzia faecimuris</name>
    <dbReference type="NCBI Taxonomy" id="2897341"/>
    <lineage>
        <taxon>Bacteria</taxon>
        <taxon>Bacillati</taxon>
        <taxon>Actinomycetota</taxon>
        <taxon>Coriobacteriia</taxon>
        <taxon>Eggerthellales</taxon>
        <taxon>Eggerthellaceae</taxon>
        <taxon>Adlercreutzia</taxon>
    </lineage>
</organism>
<evidence type="ECO:0000313" key="2">
    <source>
        <dbReference type="EMBL" id="MCI2240810.1"/>
    </source>
</evidence>
<evidence type="ECO:0000313" key="3">
    <source>
        <dbReference type="Proteomes" id="UP001430755"/>
    </source>
</evidence>
<gene>
    <name evidence="2" type="ORF">LPT13_00350</name>
</gene>
<feature type="compositionally biased region" description="Polar residues" evidence="1">
    <location>
        <begin position="10"/>
        <end position="20"/>
    </location>
</feature>
<dbReference type="EMBL" id="JAJMLW010000001">
    <property type="protein sequence ID" value="MCI2240810.1"/>
    <property type="molecule type" value="Genomic_DNA"/>
</dbReference>